<dbReference type="Gene3D" id="3.30.70.1300">
    <property type="entry name" value="VC0467-like domains"/>
    <property type="match status" value="1"/>
</dbReference>
<keyword evidence="3" id="KW-0540">Nuclease</keyword>
<dbReference type="EMBL" id="OB692625">
    <property type="protein sequence ID" value="CAD7237835.1"/>
    <property type="molecule type" value="Genomic_DNA"/>
</dbReference>
<evidence type="ECO:0000256" key="3">
    <source>
        <dbReference type="ARBA" id="ARBA00022722"/>
    </source>
</evidence>
<proteinExistence type="inferred from homology"/>
<dbReference type="OrthoDB" id="8300456at2759"/>
<dbReference type="SMART" id="SM00732">
    <property type="entry name" value="YqgFc"/>
    <property type="match status" value="1"/>
</dbReference>
<dbReference type="NCBIfam" id="TIGR00250">
    <property type="entry name" value="RNAse_H_YqgF"/>
    <property type="match status" value="1"/>
</dbReference>
<name>A0A7R8WYS6_9CRUS</name>
<dbReference type="Pfam" id="PF02622">
    <property type="entry name" value="DUF179"/>
    <property type="match status" value="1"/>
</dbReference>
<keyword evidence="2" id="KW-0690">Ribosome biogenesis</keyword>
<evidence type="ECO:0000313" key="5">
    <source>
        <dbReference type="EMBL" id="CAD7237835.1"/>
    </source>
</evidence>
<protein>
    <submittedName>
        <fullName evidence="5">Uncharacterized protein</fullName>
    </submittedName>
</protein>
<evidence type="ECO:0000256" key="4">
    <source>
        <dbReference type="ARBA" id="ARBA00022801"/>
    </source>
</evidence>
<evidence type="ECO:0000256" key="1">
    <source>
        <dbReference type="ARBA" id="ARBA00022490"/>
    </source>
</evidence>
<sequence length="286" mass="31643">MPGMHDTYFDHTVTLVCQHDEQGAFGVMINRPLQLTVGELLAQLDITVEDPGIAGQTALTGGPVQSEQGFVLHNGDREWDSTLRIDDNTSITSSKDILVDLAEGNGPERFILLLGCAGWHPGQLEEEIKSNSWLTCPAEQAILRRTRLRNLIPTQMTVIGFDFGLNRTGVAVASLLTGLATPQCVLYAKQGQPDWQGIDKLIKEWQPKQLVVGMPRKLDGSDSAMKKTITRFCTALEQRTGLPVYTANEQLSSREAEQRLRSARQAGRKRKIRKEEIDQLAAAIIL</sequence>
<dbReference type="GO" id="GO:0006364">
    <property type="term" value="P:rRNA processing"/>
    <property type="evidence" value="ECO:0007669"/>
    <property type="project" value="InterPro"/>
</dbReference>
<dbReference type="HAMAP" id="MF_00758">
    <property type="entry name" value="UPF0301"/>
    <property type="match status" value="1"/>
</dbReference>
<dbReference type="SUPFAM" id="SSF53098">
    <property type="entry name" value="Ribonuclease H-like"/>
    <property type="match status" value="1"/>
</dbReference>
<dbReference type="InterPro" id="IPR003774">
    <property type="entry name" value="AlgH-like"/>
</dbReference>
<dbReference type="Pfam" id="PF03652">
    <property type="entry name" value="RuvX"/>
    <property type="match status" value="1"/>
</dbReference>
<dbReference type="InterPro" id="IPR037027">
    <property type="entry name" value="YqgF/RNaseH-like_dom_sf"/>
</dbReference>
<keyword evidence="4" id="KW-0378">Hydrolase</keyword>
<keyword evidence="1" id="KW-0963">Cytoplasm</keyword>
<dbReference type="InterPro" id="IPR012337">
    <property type="entry name" value="RNaseH-like_sf"/>
</dbReference>
<accession>A0A7R8WYS6</accession>
<dbReference type="InterPro" id="IPR006641">
    <property type="entry name" value="YqgF/RNaseH-like_dom"/>
</dbReference>
<evidence type="ECO:0000256" key="2">
    <source>
        <dbReference type="ARBA" id="ARBA00022517"/>
    </source>
</evidence>
<feature type="non-terminal residue" evidence="5">
    <location>
        <position position="1"/>
    </location>
</feature>
<dbReference type="SUPFAM" id="SSF143456">
    <property type="entry name" value="VC0467-like"/>
    <property type="match status" value="1"/>
</dbReference>
<gene>
    <name evidence="5" type="ORF">CTOB1V02_LOCUS15650</name>
</gene>
<dbReference type="AlphaFoldDB" id="A0A7R8WYS6"/>
<dbReference type="Gene3D" id="3.40.1740.10">
    <property type="entry name" value="VC0467-like"/>
    <property type="match status" value="1"/>
</dbReference>
<dbReference type="GO" id="GO:0005829">
    <property type="term" value="C:cytosol"/>
    <property type="evidence" value="ECO:0007669"/>
    <property type="project" value="TreeGrafter"/>
</dbReference>
<dbReference type="GO" id="GO:0004518">
    <property type="term" value="F:nuclease activity"/>
    <property type="evidence" value="ECO:0007669"/>
    <property type="project" value="UniProtKB-KW"/>
</dbReference>
<dbReference type="GO" id="GO:0016787">
    <property type="term" value="F:hydrolase activity"/>
    <property type="evidence" value="ECO:0007669"/>
    <property type="project" value="UniProtKB-KW"/>
</dbReference>
<dbReference type="PANTHER" id="PTHR30327">
    <property type="entry name" value="UNCHARACTERIZED PROTEIN YQGE"/>
    <property type="match status" value="1"/>
</dbReference>
<dbReference type="PANTHER" id="PTHR30327:SF1">
    <property type="entry name" value="UPF0301 PROTEIN YQGE"/>
    <property type="match status" value="1"/>
</dbReference>
<organism evidence="5">
    <name type="scientific">Cyprideis torosa</name>
    <dbReference type="NCBI Taxonomy" id="163714"/>
    <lineage>
        <taxon>Eukaryota</taxon>
        <taxon>Metazoa</taxon>
        <taxon>Ecdysozoa</taxon>
        <taxon>Arthropoda</taxon>
        <taxon>Crustacea</taxon>
        <taxon>Oligostraca</taxon>
        <taxon>Ostracoda</taxon>
        <taxon>Podocopa</taxon>
        <taxon>Podocopida</taxon>
        <taxon>Cytherocopina</taxon>
        <taxon>Cytheroidea</taxon>
        <taxon>Cytherideidae</taxon>
        <taxon>Cyprideis</taxon>
    </lineage>
</organism>
<dbReference type="HAMAP" id="MF_00651">
    <property type="entry name" value="Nuclease_YqgF"/>
    <property type="match status" value="1"/>
</dbReference>
<dbReference type="Gene3D" id="3.30.420.140">
    <property type="entry name" value="YqgF/RNase H-like domain"/>
    <property type="match status" value="1"/>
</dbReference>
<reference evidence="5" key="1">
    <citation type="submission" date="2020-11" db="EMBL/GenBank/DDBJ databases">
        <authorList>
            <person name="Tran Van P."/>
        </authorList>
    </citation>
    <scope>NUCLEOTIDE SEQUENCE</scope>
</reference>
<dbReference type="InterPro" id="IPR005227">
    <property type="entry name" value="YqgF"/>
</dbReference>
<dbReference type="CDD" id="cd16964">
    <property type="entry name" value="YqgF"/>
    <property type="match status" value="1"/>
</dbReference>